<dbReference type="InterPro" id="IPR010796">
    <property type="entry name" value="C2_B9-type_dom"/>
</dbReference>
<evidence type="ECO:0000256" key="5">
    <source>
        <dbReference type="ARBA" id="ARBA00023273"/>
    </source>
</evidence>
<dbReference type="EMBL" id="WJQU01000002">
    <property type="protein sequence ID" value="KAJ6640551.1"/>
    <property type="molecule type" value="Genomic_DNA"/>
</dbReference>
<keyword evidence="5" id="KW-0966">Cell projection</keyword>
<dbReference type="Proteomes" id="UP001151699">
    <property type="component" value="Chromosome B"/>
</dbReference>
<keyword evidence="9" id="KW-1185">Reference proteome</keyword>
<dbReference type="OrthoDB" id="184109at2759"/>
<reference evidence="8" key="1">
    <citation type="submission" date="2022-07" db="EMBL/GenBank/DDBJ databases">
        <authorList>
            <person name="Trinca V."/>
            <person name="Uliana J.V.C."/>
            <person name="Torres T.T."/>
            <person name="Ward R.J."/>
            <person name="Monesi N."/>
        </authorList>
    </citation>
    <scope>NUCLEOTIDE SEQUENCE</scope>
    <source>
        <strain evidence="8">HSMRA1968</strain>
        <tissue evidence="8">Whole embryos</tissue>
    </source>
</reference>
<protein>
    <recommendedName>
        <fullName evidence="7">B9 domain-containing protein 2</fullName>
    </recommendedName>
</protein>
<evidence type="ECO:0000256" key="3">
    <source>
        <dbReference type="ARBA" id="ARBA00022794"/>
    </source>
</evidence>
<evidence type="ECO:0000256" key="4">
    <source>
        <dbReference type="ARBA" id="ARBA00023212"/>
    </source>
</evidence>
<keyword evidence="2" id="KW-0963">Cytoplasm</keyword>
<dbReference type="PANTHER" id="PTHR12968:SF2">
    <property type="entry name" value="B9 DOMAIN-CONTAINING PROTEIN 2"/>
    <property type="match status" value="1"/>
</dbReference>
<sequence length="147" mass="16266">MAEVHIIGQILYGISFEEPDLFCKWSIQLGSNWKPVEGYIEGQTATSRGRFDGHSSFAHPIDVHLSCRGIQGWPKFHVEVYAVNGLNHFFPVGYGFAHIPIQPGVHKIEVCTWKIAPTSFVESLQTKFNSGGSAVAKSDLVYSGSDR</sequence>
<organism evidence="8 9">
    <name type="scientific">Pseudolycoriella hygida</name>
    <dbReference type="NCBI Taxonomy" id="35572"/>
    <lineage>
        <taxon>Eukaryota</taxon>
        <taxon>Metazoa</taxon>
        <taxon>Ecdysozoa</taxon>
        <taxon>Arthropoda</taxon>
        <taxon>Hexapoda</taxon>
        <taxon>Insecta</taxon>
        <taxon>Pterygota</taxon>
        <taxon>Neoptera</taxon>
        <taxon>Endopterygota</taxon>
        <taxon>Diptera</taxon>
        <taxon>Nematocera</taxon>
        <taxon>Sciaroidea</taxon>
        <taxon>Sciaridae</taxon>
        <taxon>Pseudolycoriella</taxon>
    </lineage>
</organism>
<keyword evidence="3" id="KW-0970">Cilium biogenesis/degradation</keyword>
<accession>A0A9Q0N0B6</accession>
<comment type="caution">
    <text evidence="8">The sequence shown here is derived from an EMBL/GenBank/DDBJ whole genome shotgun (WGS) entry which is preliminary data.</text>
</comment>
<evidence type="ECO:0000313" key="8">
    <source>
        <dbReference type="EMBL" id="KAJ6640551.1"/>
    </source>
</evidence>
<name>A0A9Q0N0B6_9DIPT</name>
<proteinExistence type="inferred from homology"/>
<dbReference type="GO" id="GO:0036038">
    <property type="term" value="C:MKS complex"/>
    <property type="evidence" value="ECO:0007669"/>
    <property type="project" value="TreeGrafter"/>
</dbReference>
<evidence type="ECO:0000256" key="7">
    <source>
        <dbReference type="ARBA" id="ARBA00039272"/>
    </source>
</evidence>
<comment type="similarity">
    <text evidence="6">Belongs to the B9D family.</text>
</comment>
<evidence type="ECO:0000256" key="2">
    <source>
        <dbReference type="ARBA" id="ARBA00022490"/>
    </source>
</evidence>
<dbReference type="GO" id="GO:0060271">
    <property type="term" value="P:cilium assembly"/>
    <property type="evidence" value="ECO:0007669"/>
    <property type="project" value="TreeGrafter"/>
</dbReference>
<evidence type="ECO:0000313" key="9">
    <source>
        <dbReference type="Proteomes" id="UP001151699"/>
    </source>
</evidence>
<dbReference type="AlphaFoldDB" id="A0A9Q0N0B6"/>
<evidence type="ECO:0000256" key="1">
    <source>
        <dbReference type="ARBA" id="ARBA00004120"/>
    </source>
</evidence>
<gene>
    <name evidence="8" type="primary">B9d2</name>
    <name evidence="8" type="ORF">Bhyg_05480</name>
</gene>
<dbReference type="Pfam" id="PF07162">
    <property type="entry name" value="B9-C2"/>
    <property type="match status" value="1"/>
</dbReference>
<dbReference type="PROSITE" id="PS51381">
    <property type="entry name" value="C2_B9"/>
    <property type="match status" value="1"/>
</dbReference>
<evidence type="ECO:0000256" key="6">
    <source>
        <dbReference type="ARBA" id="ARBA00038411"/>
    </source>
</evidence>
<comment type="subcellular location">
    <subcellularLocation>
        <location evidence="1">Cytoplasm</location>
        <location evidence="1">Cytoskeleton</location>
        <location evidence="1">Cilium basal body</location>
    </subcellularLocation>
</comment>
<dbReference type="PANTHER" id="PTHR12968">
    <property type="entry name" value="B9 DOMAIN-CONTAINING"/>
    <property type="match status" value="1"/>
</dbReference>
<keyword evidence="4" id="KW-0206">Cytoskeleton</keyword>